<sequence length="487" mass="51981">GLGHARRGQSAATDGVEHVLFGRHGEGLQHLRQLDLGQRLARPLQRLLQRRLAQTHELFTLGSADVAANGRAGPARDRQTAPVGGDFPLGPANDLDHVAVLKRGAHRLQLAVDLHTDGGVADFGVDSIGEVQRHPAARQSDQRALGRKDEDLIQVHFELGVLDPVFAPLSVFDDLNKMAQVQQGVAAAVSLHRLAVEAVGRVLVAPVRRNAVFGLLVHGMGADLHLDGHAFGADHRGVQRLVAVGLGDRDVVLEPPRHARPGAMDHPQGRIAVGLGVDDHPERVDVGKGRKADRLALQLAPDGIGRLFPSLDPRLHASFGQNALDLGRDGLDGAAVLKLQGLQTTLDGDAGRGVQMLERQFLQLGGDGVDADRTAQRRIDFQRFAADALALLRLHEVQGPHVVQAVGQLDQQDAHVLGDRQDELAQVLGLARVFGLKLQPRQLGHALNQDGDLLAEHGGDVVAGGGGVLHHVMQQGGDDGRRVQPII</sequence>
<protein>
    <submittedName>
        <fullName evidence="2">NAD-specific glutamate dehydrogenase</fullName>
    </submittedName>
</protein>
<dbReference type="WBParaSite" id="PTRK_0001485200.1">
    <property type="protein sequence ID" value="PTRK_0001485200.1"/>
    <property type="gene ID" value="PTRK_0001485200"/>
</dbReference>
<dbReference type="AlphaFoldDB" id="A0A0N5A0C0"/>
<organism evidence="1 2">
    <name type="scientific">Parastrongyloides trichosuri</name>
    <name type="common">Possum-specific nematode worm</name>
    <dbReference type="NCBI Taxonomy" id="131310"/>
    <lineage>
        <taxon>Eukaryota</taxon>
        <taxon>Metazoa</taxon>
        <taxon>Ecdysozoa</taxon>
        <taxon>Nematoda</taxon>
        <taxon>Chromadorea</taxon>
        <taxon>Rhabditida</taxon>
        <taxon>Tylenchina</taxon>
        <taxon>Panagrolaimomorpha</taxon>
        <taxon>Strongyloidoidea</taxon>
        <taxon>Strongyloididae</taxon>
        <taxon>Parastrongyloides</taxon>
    </lineage>
</organism>
<reference evidence="2" key="1">
    <citation type="submission" date="2017-02" db="UniProtKB">
        <authorList>
            <consortium name="WormBaseParasite"/>
        </authorList>
    </citation>
    <scope>IDENTIFICATION</scope>
</reference>
<accession>A0A0N5A0C0</accession>
<evidence type="ECO:0000313" key="2">
    <source>
        <dbReference type="WBParaSite" id="PTRK_0001485200.1"/>
    </source>
</evidence>
<name>A0A0N5A0C0_PARTI</name>
<keyword evidence="1" id="KW-1185">Reference proteome</keyword>
<evidence type="ECO:0000313" key="1">
    <source>
        <dbReference type="Proteomes" id="UP000038045"/>
    </source>
</evidence>
<dbReference type="Proteomes" id="UP000038045">
    <property type="component" value="Unplaced"/>
</dbReference>
<proteinExistence type="predicted"/>